<dbReference type="GO" id="GO:0030638">
    <property type="term" value="P:polyketide metabolic process"/>
    <property type="evidence" value="ECO:0007669"/>
    <property type="project" value="InterPro"/>
</dbReference>
<comment type="caution">
    <text evidence="1">The sequence shown here is derived from an EMBL/GenBank/DDBJ whole genome shotgun (WGS) entry which is preliminary data.</text>
</comment>
<dbReference type="PANTHER" id="PTHR38436">
    <property type="entry name" value="POLYKETIDE CYCLASE SNOAL-LIKE DOMAIN"/>
    <property type="match status" value="1"/>
</dbReference>
<accession>A0A8K0RVX8</accession>
<protein>
    <recommendedName>
        <fullName evidence="3">Aspartyl-tRNA synthetase</fullName>
    </recommendedName>
</protein>
<dbReference type="EMBL" id="JAGPXF010000006">
    <property type="protein sequence ID" value="KAH7239310.1"/>
    <property type="molecule type" value="Genomic_DNA"/>
</dbReference>
<reference evidence="1" key="1">
    <citation type="journal article" date="2021" name="Nat. Commun.">
        <title>Genetic determinants of endophytism in the Arabidopsis root mycobiome.</title>
        <authorList>
            <person name="Mesny F."/>
            <person name="Miyauchi S."/>
            <person name="Thiergart T."/>
            <person name="Pickel B."/>
            <person name="Atanasova L."/>
            <person name="Karlsson M."/>
            <person name="Huettel B."/>
            <person name="Barry K.W."/>
            <person name="Haridas S."/>
            <person name="Chen C."/>
            <person name="Bauer D."/>
            <person name="Andreopoulos W."/>
            <person name="Pangilinan J."/>
            <person name="LaButti K."/>
            <person name="Riley R."/>
            <person name="Lipzen A."/>
            <person name="Clum A."/>
            <person name="Drula E."/>
            <person name="Henrissat B."/>
            <person name="Kohler A."/>
            <person name="Grigoriev I.V."/>
            <person name="Martin F.M."/>
            <person name="Hacquard S."/>
        </authorList>
    </citation>
    <scope>NUCLEOTIDE SEQUENCE</scope>
    <source>
        <strain evidence="1">MPI-SDFR-AT-0068</strain>
    </source>
</reference>
<proteinExistence type="predicted"/>
<evidence type="ECO:0000313" key="2">
    <source>
        <dbReference type="Proteomes" id="UP000813427"/>
    </source>
</evidence>
<dbReference type="AlphaFoldDB" id="A0A8K0RVX8"/>
<evidence type="ECO:0008006" key="3">
    <source>
        <dbReference type="Google" id="ProtNLM"/>
    </source>
</evidence>
<evidence type="ECO:0000313" key="1">
    <source>
        <dbReference type="EMBL" id="KAH7239310.1"/>
    </source>
</evidence>
<dbReference type="InterPro" id="IPR009959">
    <property type="entry name" value="Cyclase_SnoaL-like"/>
</dbReference>
<dbReference type="SUPFAM" id="SSF54427">
    <property type="entry name" value="NTF2-like"/>
    <property type="match status" value="1"/>
</dbReference>
<dbReference type="InterPro" id="IPR032710">
    <property type="entry name" value="NTF2-like_dom_sf"/>
</dbReference>
<keyword evidence="2" id="KW-1185">Reference proteome</keyword>
<dbReference type="Pfam" id="PF07366">
    <property type="entry name" value="SnoaL"/>
    <property type="match status" value="1"/>
</dbReference>
<gene>
    <name evidence="1" type="ORF">BKA59DRAFT_484407</name>
</gene>
<dbReference type="Gene3D" id="3.10.450.50">
    <property type="match status" value="1"/>
</dbReference>
<dbReference type="PANTHER" id="PTHR38436:SF1">
    <property type="entry name" value="ESTER CYCLASE"/>
    <property type="match status" value="1"/>
</dbReference>
<sequence length="138" mass="16163">MVTELPSQPNQNEEYRALYGKYLEHCNAHNFEGMRSFYKNPLNVDGKLLAPDAVTAQFEPLIAAFPDWQWELKHFIIQGDYLSLHFKITGTHKGEFRGYKPTGRKFEITEFTLYHVVDGKFAEVWDLMDFDSLIEQIK</sequence>
<name>A0A8K0RVX8_9HYPO</name>
<organism evidence="1 2">
    <name type="scientific">Fusarium tricinctum</name>
    <dbReference type="NCBI Taxonomy" id="61284"/>
    <lineage>
        <taxon>Eukaryota</taxon>
        <taxon>Fungi</taxon>
        <taxon>Dikarya</taxon>
        <taxon>Ascomycota</taxon>
        <taxon>Pezizomycotina</taxon>
        <taxon>Sordariomycetes</taxon>
        <taxon>Hypocreomycetidae</taxon>
        <taxon>Hypocreales</taxon>
        <taxon>Nectriaceae</taxon>
        <taxon>Fusarium</taxon>
        <taxon>Fusarium tricinctum species complex</taxon>
    </lineage>
</organism>
<dbReference type="Proteomes" id="UP000813427">
    <property type="component" value="Unassembled WGS sequence"/>
</dbReference>
<dbReference type="OrthoDB" id="3428563at2759"/>